<name>A0AAN8WYZ7_HALRR</name>
<reference evidence="7 8" key="1">
    <citation type="submission" date="2023-11" db="EMBL/GenBank/DDBJ databases">
        <title>Halocaridina rubra genome assembly.</title>
        <authorList>
            <person name="Smith C."/>
        </authorList>
    </citation>
    <scope>NUCLEOTIDE SEQUENCE [LARGE SCALE GENOMIC DNA]</scope>
    <source>
        <strain evidence="7">EP-1</strain>
        <tissue evidence="7">Whole</tissue>
    </source>
</reference>
<accession>A0AAN8WYZ7</accession>
<dbReference type="PANTHER" id="PTHR14957">
    <property type="entry name" value="UBIQUITIN-LIKE-CONJUGATING ENZYME ATG10"/>
    <property type="match status" value="1"/>
</dbReference>
<keyword evidence="4" id="KW-0833">Ubl conjugation pathway</keyword>
<evidence type="ECO:0000313" key="7">
    <source>
        <dbReference type="EMBL" id="KAK7074607.1"/>
    </source>
</evidence>
<evidence type="ECO:0000256" key="4">
    <source>
        <dbReference type="ARBA" id="ARBA00022786"/>
    </source>
</evidence>
<dbReference type="PANTHER" id="PTHR14957:SF1">
    <property type="entry name" value="UBIQUITIN-LIKE-CONJUGATING ENZYME ATG10"/>
    <property type="match status" value="1"/>
</dbReference>
<evidence type="ECO:0000313" key="8">
    <source>
        <dbReference type="Proteomes" id="UP001381693"/>
    </source>
</evidence>
<dbReference type="GO" id="GO:0032446">
    <property type="term" value="P:protein modification by small protein conjugation"/>
    <property type="evidence" value="ECO:0007669"/>
    <property type="project" value="TreeGrafter"/>
</dbReference>
<comment type="caution">
    <text evidence="7">The sequence shown here is derived from an EMBL/GenBank/DDBJ whole genome shotgun (WGS) entry which is preliminary data.</text>
</comment>
<dbReference type="GO" id="GO:0000045">
    <property type="term" value="P:autophagosome assembly"/>
    <property type="evidence" value="ECO:0007669"/>
    <property type="project" value="TreeGrafter"/>
</dbReference>
<evidence type="ECO:0000256" key="6">
    <source>
        <dbReference type="ARBA" id="ARBA00029833"/>
    </source>
</evidence>
<evidence type="ECO:0000256" key="5">
    <source>
        <dbReference type="ARBA" id="ARBA00023006"/>
    </source>
</evidence>
<dbReference type="GO" id="GO:0000422">
    <property type="term" value="P:autophagy of mitochondrion"/>
    <property type="evidence" value="ECO:0007669"/>
    <property type="project" value="TreeGrafter"/>
</dbReference>
<dbReference type="EMBL" id="JAXCGZ010011518">
    <property type="protein sequence ID" value="KAK7074607.1"/>
    <property type="molecule type" value="Genomic_DNA"/>
</dbReference>
<dbReference type="InterPro" id="IPR007135">
    <property type="entry name" value="Atg3/Atg10"/>
</dbReference>
<dbReference type="GO" id="GO:0061651">
    <property type="term" value="F:Atg12 conjugating enzyme activity"/>
    <property type="evidence" value="ECO:0007669"/>
    <property type="project" value="TreeGrafter"/>
</dbReference>
<keyword evidence="8" id="KW-1185">Reference proteome</keyword>
<dbReference type="Pfam" id="PF03987">
    <property type="entry name" value="Autophagy_act_C"/>
    <property type="match status" value="1"/>
</dbReference>
<evidence type="ECO:0000256" key="1">
    <source>
        <dbReference type="ARBA" id="ARBA00005696"/>
    </source>
</evidence>
<keyword evidence="5" id="KW-0072">Autophagy</keyword>
<gene>
    <name evidence="7" type="primary">ATG10</name>
    <name evidence="7" type="ORF">SK128_000672</name>
</gene>
<dbReference type="Gene3D" id="3.30.1460.50">
    <property type="match status" value="1"/>
</dbReference>
<protein>
    <recommendedName>
        <fullName evidence="2">Ubiquitin-like-conjugating enzyme ATG10</fullName>
    </recommendedName>
    <alternativeName>
        <fullName evidence="6">Autophagy-related protein 10</fullName>
    </alternativeName>
</protein>
<evidence type="ECO:0000256" key="3">
    <source>
        <dbReference type="ARBA" id="ARBA00022679"/>
    </source>
</evidence>
<proteinExistence type="inferred from homology"/>
<dbReference type="AlphaFoldDB" id="A0AAN8WYZ7"/>
<organism evidence="7 8">
    <name type="scientific">Halocaridina rubra</name>
    <name type="common">Hawaiian red shrimp</name>
    <dbReference type="NCBI Taxonomy" id="373956"/>
    <lineage>
        <taxon>Eukaryota</taxon>
        <taxon>Metazoa</taxon>
        <taxon>Ecdysozoa</taxon>
        <taxon>Arthropoda</taxon>
        <taxon>Crustacea</taxon>
        <taxon>Multicrustacea</taxon>
        <taxon>Malacostraca</taxon>
        <taxon>Eumalacostraca</taxon>
        <taxon>Eucarida</taxon>
        <taxon>Decapoda</taxon>
        <taxon>Pleocyemata</taxon>
        <taxon>Caridea</taxon>
        <taxon>Atyoidea</taxon>
        <taxon>Atyidae</taxon>
        <taxon>Halocaridina</taxon>
    </lineage>
</organism>
<dbReference type="GO" id="GO:0005829">
    <property type="term" value="C:cytosol"/>
    <property type="evidence" value="ECO:0007669"/>
    <property type="project" value="TreeGrafter"/>
</dbReference>
<evidence type="ECO:0000256" key="2">
    <source>
        <dbReference type="ARBA" id="ARBA00021099"/>
    </source>
</evidence>
<comment type="similarity">
    <text evidence="1">Belongs to the ATG10 family.</text>
</comment>
<keyword evidence="3" id="KW-0808">Transferase</keyword>
<sequence length="203" mass="22740">MATLTYQEFTEACLEFLSISQKIGDCWKASGDTYIDGNFFLSKKACVSTVQTKASADVLMLGEEITDEHLDPSSLGSNCVNIIVSEYHIVFSLSHSVPVLYFNVFDASGNLLTLEEIMDRVPALYSEQIIFNKWQSLTQQEHPVLGRPFFQLHPCKTSSVMSHLLSGINDLTNLKGWRYIASWLSMFAPVVGLHIPLSYFSDV</sequence>
<dbReference type="Proteomes" id="UP001381693">
    <property type="component" value="Unassembled WGS sequence"/>
</dbReference>